<keyword evidence="2" id="KW-1185">Reference proteome</keyword>
<reference evidence="1" key="1">
    <citation type="submission" date="2009-07" db="EMBL/GenBank/DDBJ databases">
        <authorList>
            <person name="Weinstock G."/>
            <person name="Sodergren E."/>
            <person name="Clifton S."/>
            <person name="Fulton L."/>
            <person name="Fulton B."/>
            <person name="Courtney L."/>
            <person name="Fronick C."/>
            <person name="Harrison M."/>
            <person name="Strong C."/>
            <person name="Farmer C."/>
            <person name="Delahaunty K."/>
            <person name="Markovic C."/>
            <person name="Hall O."/>
            <person name="Minx P."/>
            <person name="Tomlinson C."/>
            <person name="Mitreva M."/>
            <person name="Nelson J."/>
            <person name="Hou S."/>
            <person name="Wollam A."/>
            <person name="Pepin K.H."/>
            <person name="Johnson M."/>
            <person name="Bhonagiri V."/>
            <person name="Nash W.E."/>
            <person name="Warren W."/>
            <person name="Chinwalla A."/>
            <person name="Mardis E.R."/>
            <person name="Wilson R.K."/>
        </authorList>
    </citation>
    <scope>NUCLEOTIDE SEQUENCE [LARGE SCALE GENOMIC DNA]</scope>
    <source>
        <strain evidence="1">DSM 14469</strain>
    </source>
</reference>
<proteinExistence type="predicted"/>
<accession>C6LDR3</accession>
<organism evidence="1 2">
    <name type="scientific">Marvinbryantia formatexigens DSM 14469</name>
    <dbReference type="NCBI Taxonomy" id="478749"/>
    <lineage>
        <taxon>Bacteria</taxon>
        <taxon>Bacillati</taxon>
        <taxon>Bacillota</taxon>
        <taxon>Clostridia</taxon>
        <taxon>Lachnospirales</taxon>
        <taxon>Lachnospiraceae</taxon>
        <taxon>Marvinbryantia</taxon>
    </lineage>
</organism>
<sequence>MGILFYGVFFCCHACDKNVRRTFLVVGDGCPDTAGKPGLPVAVCRQRTQKK</sequence>
<evidence type="ECO:0000313" key="2">
    <source>
        <dbReference type="Proteomes" id="UP000005561"/>
    </source>
</evidence>
<comment type="caution">
    <text evidence="1">The sequence shown here is derived from an EMBL/GenBank/DDBJ whole genome shotgun (WGS) entry which is preliminary data.</text>
</comment>
<dbReference type="Proteomes" id="UP000005561">
    <property type="component" value="Unassembled WGS sequence"/>
</dbReference>
<gene>
    <name evidence="1" type="ORF">BRYFOR_06762</name>
</gene>
<dbReference type="EMBL" id="ACCL02000007">
    <property type="protein sequence ID" value="EET61117.1"/>
    <property type="molecule type" value="Genomic_DNA"/>
</dbReference>
<dbReference type="AlphaFoldDB" id="C6LDR3"/>
<name>C6LDR3_9FIRM</name>
<evidence type="ECO:0000313" key="1">
    <source>
        <dbReference type="EMBL" id="EET61117.1"/>
    </source>
</evidence>
<protein>
    <submittedName>
        <fullName evidence="1">Uncharacterized protein</fullName>
    </submittedName>
</protein>